<feature type="compositionally biased region" description="Basic and acidic residues" evidence="1">
    <location>
        <begin position="265"/>
        <end position="274"/>
    </location>
</feature>
<feature type="compositionally biased region" description="Polar residues" evidence="1">
    <location>
        <begin position="177"/>
        <end position="193"/>
    </location>
</feature>
<sequence>MTPPFGIGLAPGISIVAPAFMTKTRRGVGPLSSGPPTPCPVRSGPKSHSKRALRVAPNAITKGHNPATLSSTETPTPITTAVAPSTRFLRSSGPIDPASDEVTPVTRLRGKPKAQKPPPGAPPYGHPSRPSSPNVTPVSTEHPPYFIAPSAGIPPSYPTTPLFGRVASDPSALTPPATESSKGQLSGGATETSAEALVHPVSPNTAAAMINVERHLGGDFPGLMQGLNEPMAFTSPQRASTPLAHSPASHQAFSPSRRSPSSGPRFKEHQKAGPIAAEHKAAIDEAIALADEELDLLCDRLEGQDRNQLRRGFESLLKGQDILLGGVRWSQLLAILEQFVKASQHLEVAAGTTKRTLTNILHHFHARHAPTRGASNFNIFQSMWSAEVRGDVGEDSDVDSDHSWSGGANGSDKGGEFSGVERAGSPQPCGVPFVTSAALSYSRIKDTPTLSSQLQVYKSLSDLKKQKKPQKKHENDFDKGFTSLTKQANRLESQGIHMILALVGDSIDDSAGMAVYYESPHLEGFAKSFFELTDQEFSGLARIYASGKRAAPVVENSKSVVHAAVKEHSTELYSPKKKRRLDLDKLTAECQELDSRDVKGYDRPEQVSVPNPVTPEPKTHKERVAWLREWSRGISEVVRLPLPSDSKGSFSGLDRILVKSGYRAERYGNKSRFPNEAPPQTRAGARDLSSSETEALVNSLLAQPLVLKRTPRMDLLNSKIPLWVTVAPQLTADLMKTAKRAGDHLTWPLASARRFFFNGTIDCLGPSAEVVSEGSNATSSIRPQPSTSMPVVAKCSFVPSPAPVLDLIPPQTTAKYPASASQWVSSARPSSPERLLSDPFASTANKSTAPIVAPAYTIPASSSLKRGAPGAPQSDGFKRPRLDGNADSNSPTVPATTTAAIDSSRRVLIPPTNLQTFHRSTAGPLANVAGAMDVPPLRPLGTLSHPSDMGLATEPTPPCEPPAPSASAFSAPYNSPHTTSGGFASEPNSVHVVRPPSAGVQPQTPGLIPPGSSLLPPSGTALGLQEMLSRDPSALEALYHLLTRISPASGNSQAPPS</sequence>
<feature type="region of interest" description="Disordered" evidence="1">
    <location>
        <begin position="26"/>
        <end position="193"/>
    </location>
</feature>
<feature type="compositionally biased region" description="Polar residues" evidence="1">
    <location>
        <begin position="67"/>
        <end position="83"/>
    </location>
</feature>
<feature type="compositionally biased region" description="Low complexity" evidence="1">
    <location>
        <begin position="254"/>
        <end position="264"/>
    </location>
</feature>
<proteinExistence type="predicted"/>
<dbReference type="Proteomes" id="UP000298030">
    <property type="component" value="Unassembled WGS sequence"/>
</dbReference>
<dbReference type="AlphaFoldDB" id="A0A4Y7SFF7"/>
<feature type="compositionally biased region" description="Polar residues" evidence="1">
    <location>
        <begin position="977"/>
        <end position="988"/>
    </location>
</feature>
<gene>
    <name evidence="2" type="ORF">FA13DRAFT_1801178</name>
</gene>
<dbReference type="STRING" id="71717.A0A4Y7SFF7"/>
<evidence type="ECO:0000256" key="1">
    <source>
        <dbReference type="SAM" id="MobiDB-lite"/>
    </source>
</evidence>
<organism evidence="2 3">
    <name type="scientific">Coprinellus micaceus</name>
    <name type="common">Glistening ink-cap mushroom</name>
    <name type="synonym">Coprinus micaceus</name>
    <dbReference type="NCBI Taxonomy" id="71717"/>
    <lineage>
        <taxon>Eukaryota</taxon>
        <taxon>Fungi</taxon>
        <taxon>Dikarya</taxon>
        <taxon>Basidiomycota</taxon>
        <taxon>Agaricomycotina</taxon>
        <taxon>Agaricomycetes</taxon>
        <taxon>Agaricomycetidae</taxon>
        <taxon>Agaricales</taxon>
        <taxon>Agaricineae</taxon>
        <taxon>Psathyrellaceae</taxon>
        <taxon>Coprinellus</taxon>
    </lineage>
</organism>
<feature type="region of interest" description="Disordered" evidence="1">
    <location>
        <begin position="937"/>
        <end position="1002"/>
    </location>
</feature>
<feature type="region of interest" description="Disordered" evidence="1">
    <location>
        <begin position="668"/>
        <end position="689"/>
    </location>
</feature>
<dbReference type="EMBL" id="QPFP01000149">
    <property type="protein sequence ID" value="TEB20222.1"/>
    <property type="molecule type" value="Genomic_DNA"/>
</dbReference>
<reference evidence="2 3" key="1">
    <citation type="journal article" date="2019" name="Nat. Ecol. Evol.">
        <title>Megaphylogeny resolves global patterns of mushroom evolution.</title>
        <authorList>
            <person name="Varga T."/>
            <person name="Krizsan K."/>
            <person name="Foldi C."/>
            <person name="Dima B."/>
            <person name="Sanchez-Garcia M."/>
            <person name="Sanchez-Ramirez S."/>
            <person name="Szollosi G.J."/>
            <person name="Szarkandi J.G."/>
            <person name="Papp V."/>
            <person name="Albert L."/>
            <person name="Andreopoulos W."/>
            <person name="Angelini C."/>
            <person name="Antonin V."/>
            <person name="Barry K.W."/>
            <person name="Bougher N.L."/>
            <person name="Buchanan P."/>
            <person name="Buyck B."/>
            <person name="Bense V."/>
            <person name="Catcheside P."/>
            <person name="Chovatia M."/>
            <person name="Cooper J."/>
            <person name="Damon W."/>
            <person name="Desjardin D."/>
            <person name="Finy P."/>
            <person name="Geml J."/>
            <person name="Haridas S."/>
            <person name="Hughes K."/>
            <person name="Justo A."/>
            <person name="Karasinski D."/>
            <person name="Kautmanova I."/>
            <person name="Kiss B."/>
            <person name="Kocsube S."/>
            <person name="Kotiranta H."/>
            <person name="LaButti K.M."/>
            <person name="Lechner B.E."/>
            <person name="Liimatainen K."/>
            <person name="Lipzen A."/>
            <person name="Lukacs Z."/>
            <person name="Mihaltcheva S."/>
            <person name="Morgado L.N."/>
            <person name="Niskanen T."/>
            <person name="Noordeloos M.E."/>
            <person name="Ohm R.A."/>
            <person name="Ortiz-Santana B."/>
            <person name="Ovrebo C."/>
            <person name="Racz N."/>
            <person name="Riley R."/>
            <person name="Savchenko A."/>
            <person name="Shiryaev A."/>
            <person name="Soop K."/>
            <person name="Spirin V."/>
            <person name="Szebenyi C."/>
            <person name="Tomsovsky M."/>
            <person name="Tulloss R.E."/>
            <person name="Uehling J."/>
            <person name="Grigoriev I.V."/>
            <person name="Vagvolgyi C."/>
            <person name="Papp T."/>
            <person name="Martin F.M."/>
            <person name="Miettinen O."/>
            <person name="Hibbett D.S."/>
            <person name="Nagy L.G."/>
        </authorList>
    </citation>
    <scope>NUCLEOTIDE SEQUENCE [LARGE SCALE GENOMIC DNA]</scope>
    <source>
        <strain evidence="2 3">FP101781</strain>
    </source>
</reference>
<feature type="region of interest" description="Disordered" evidence="1">
    <location>
        <begin position="391"/>
        <end position="424"/>
    </location>
</feature>
<feature type="compositionally biased region" description="Polar residues" evidence="1">
    <location>
        <begin position="886"/>
        <end position="901"/>
    </location>
</feature>
<protein>
    <submittedName>
        <fullName evidence="2">Uncharacterized protein</fullName>
    </submittedName>
</protein>
<feature type="region of interest" description="Disordered" evidence="1">
    <location>
        <begin position="233"/>
        <end position="274"/>
    </location>
</feature>
<feature type="compositionally biased region" description="Low complexity" evidence="1">
    <location>
        <begin position="965"/>
        <end position="976"/>
    </location>
</feature>
<evidence type="ECO:0000313" key="3">
    <source>
        <dbReference type="Proteomes" id="UP000298030"/>
    </source>
</evidence>
<feature type="compositionally biased region" description="Pro residues" evidence="1">
    <location>
        <begin position="115"/>
        <end position="125"/>
    </location>
</feature>
<name>A0A4Y7SFF7_COPMI</name>
<feature type="compositionally biased region" description="Pro residues" evidence="1">
    <location>
        <begin position="955"/>
        <end position="964"/>
    </location>
</feature>
<feature type="region of interest" description="Disordered" evidence="1">
    <location>
        <begin position="861"/>
        <end position="907"/>
    </location>
</feature>
<comment type="caution">
    <text evidence="2">The sequence shown here is derived from an EMBL/GenBank/DDBJ whole genome shotgun (WGS) entry which is preliminary data.</text>
</comment>
<accession>A0A4Y7SFF7</accession>
<keyword evidence="3" id="KW-1185">Reference proteome</keyword>
<evidence type="ECO:0000313" key="2">
    <source>
        <dbReference type="EMBL" id="TEB20222.1"/>
    </source>
</evidence>